<evidence type="ECO:0000313" key="3">
    <source>
        <dbReference type="Proteomes" id="UP000184079"/>
    </source>
</evidence>
<dbReference type="EMBL" id="FQXD01000004">
    <property type="protein sequence ID" value="SHH11961.1"/>
    <property type="molecule type" value="Genomic_DNA"/>
</dbReference>
<sequence length="171" mass="20129">MQASAFIASEKNKQELEKELNTLEVQVFRMQQNVKEIAKQASIVSIDQTKEANWVIIYAIRKANSIQMMLHECTKPFRGKWDSAIEAEYKRENTLHISDIKGEENKGYGSVLMNHLKELAYDENKHYITGDIVKRDFDHVERLKYFYAKHYFDISIDHKEEKGKIIWSPCK</sequence>
<organism evidence="2 3">
    <name type="scientific">Virgibacillus chiguensis</name>
    <dbReference type="NCBI Taxonomy" id="411959"/>
    <lineage>
        <taxon>Bacteria</taxon>
        <taxon>Bacillati</taxon>
        <taxon>Bacillota</taxon>
        <taxon>Bacilli</taxon>
        <taxon>Bacillales</taxon>
        <taxon>Bacillaceae</taxon>
        <taxon>Virgibacillus</taxon>
    </lineage>
</organism>
<evidence type="ECO:0008006" key="4">
    <source>
        <dbReference type="Google" id="ProtNLM"/>
    </source>
</evidence>
<dbReference type="Proteomes" id="UP000184079">
    <property type="component" value="Unassembled WGS sequence"/>
</dbReference>
<evidence type="ECO:0000313" key="2">
    <source>
        <dbReference type="EMBL" id="SHH11961.1"/>
    </source>
</evidence>
<keyword evidence="3" id="KW-1185">Reference proteome</keyword>
<accession>A0A1M5QDI9</accession>
<proteinExistence type="predicted"/>
<dbReference type="OrthoDB" id="2233009at2"/>
<feature type="coiled-coil region" evidence="1">
    <location>
        <begin position="6"/>
        <end position="40"/>
    </location>
</feature>
<protein>
    <recommendedName>
        <fullName evidence="4">N-acetyltransferase domain-containing protein</fullName>
    </recommendedName>
</protein>
<name>A0A1M5QDI9_9BACI</name>
<reference evidence="3" key="1">
    <citation type="submission" date="2016-11" db="EMBL/GenBank/DDBJ databases">
        <authorList>
            <person name="Varghese N."/>
            <person name="Submissions S."/>
        </authorList>
    </citation>
    <scope>NUCLEOTIDE SEQUENCE [LARGE SCALE GENOMIC DNA]</scope>
    <source>
        <strain evidence="3">CGMCC 1.6496</strain>
    </source>
</reference>
<keyword evidence="1" id="KW-0175">Coiled coil</keyword>
<dbReference type="AlphaFoldDB" id="A0A1M5QDI9"/>
<evidence type="ECO:0000256" key="1">
    <source>
        <dbReference type="SAM" id="Coils"/>
    </source>
</evidence>
<gene>
    <name evidence="2" type="ORF">SAMN05421807_10480</name>
</gene>